<dbReference type="HOGENOM" id="CLU_031963_0_0_10"/>
<dbReference type="eggNOG" id="COG4232">
    <property type="taxonomic scope" value="Bacteria"/>
</dbReference>
<keyword evidence="3" id="KW-1185">Reference proteome</keyword>
<evidence type="ECO:0000259" key="1">
    <source>
        <dbReference type="Pfam" id="PF11412"/>
    </source>
</evidence>
<evidence type="ECO:0000313" key="3">
    <source>
        <dbReference type="Proteomes" id="UP000006657"/>
    </source>
</evidence>
<dbReference type="InterPro" id="IPR028250">
    <property type="entry name" value="DsbDN"/>
</dbReference>
<protein>
    <recommendedName>
        <fullName evidence="1">Thiol:disulfide interchange protein DsbD N-terminal domain-containing protein</fullName>
    </recommendedName>
</protein>
<dbReference type="OrthoDB" id="243450at2"/>
<name>F9Z7G9_ODOSD</name>
<reference evidence="2 3" key="1">
    <citation type="journal article" date="2011" name="Stand. Genomic Sci.">
        <title>Complete genome sequence of Odoribacter splanchnicus type strain (1651/6).</title>
        <authorList>
            <consortium name="US DOE Joint Genome Institute (JGI-PGF)"/>
            <person name="Goker M."/>
            <person name="Gronow S."/>
            <person name="Zeytun A."/>
            <person name="Nolan M."/>
            <person name="Lucas S."/>
            <person name="Lapidus A."/>
            <person name="Hammon N."/>
            <person name="Deshpande S."/>
            <person name="Cheng J.F."/>
            <person name="Pitluck S."/>
            <person name="Liolios K."/>
            <person name="Pagani I."/>
            <person name="Ivanova N."/>
            <person name="Mavromatis K."/>
            <person name="Ovchinikova G."/>
            <person name="Pati A."/>
            <person name="Tapia R."/>
            <person name="Han C."/>
            <person name="Goodwin L."/>
            <person name="Chen A."/>
            <person name="Palaniappan K."/>
            <person name="Land M."/>
            <person name="Hauser L."/>
            <person name="Jeffries C.D."/>
            <person name="Brambilla E.M."/>
            <person name="Rohde M."/>
            <person name="Detter J.C."/>
            <person name="Woyke T."/>
            <person name="Bristow J."/>
            <person name="Markowitz V."/>
            <person name="Hugenholtz P."/>
            <person name="Eisen J.A."/>
            <person name="Kyrpides N.C."/>
            <person name="Klenk H.P."/>
        </authorList>
    </citation>
    <scope>NUCLEOTIDE SEQUENCE [LARGE SCALE GENOMIC DNA]</scope>
    <source>
        <strain evidence="3">ATCC 29572 / DSM 20712 / JCM 15291 / NCTC 10825 / 1651/6</strain>
    </source>
</reference>
<feature type="domain" description="Thiol:disulfide interchange protein DsbD N-terminal" evidence="1">
    <location>
        <begin position="531"/>
        <end position="638"/>
    </location>
</feature>
<organism evidence="2 3">
    <name type="scientific">Odoribacter splanchnicus (strain ATCC 29572 / DSM 20712 / CIP 104287 / JCM 15291 / NCTC 10825 / 1651/6)</name>
    <name type="common">Bacteroides splanchnicus</name>
    <dbReference type="NCBI Taxonomy" id="709991"/>
    <lineage>
        <taxon>Bacteria</taxon>
        <taxon>Pseudomonadati</taxon>
        <taxon>Bacteroidota</taxon>
        <taxon>Bacteroidia</taxon>
        <taxon>Bacteroidales</taxon>
        <taxon>Odoribacteraceae</taxon>
        <taxon>Odoribacter</taxon>
    </lineage>
</organism>
<dbReference type="InterPro" id="IPR036929">
    <property type="entry name" value="DsbDN_sf"/>
</dbReference>
<dbReference type="Proteomes" id="UP000006657">
    <property type="component" value="Chromosome"/>
</dbReference>
<sequence length="642" mass="73509">MKKNLLLIGLFLCSYYWGWGNVKKSDLKVLYVGGSADIASGYGVEVDAAVLQKSINERKAAFEEMLKQYFISVTSVDAKDYYAKMSDDYDVTVMDGRPAAISPERRIKNENGEVVKYVRAGYLPADFDRPMLLIGELGDIVGRSIGLKTDWYCLCLDAHAHHFRTEHPIFHKPFPVKMTTEMRPTPPDAYHYAYYYDGTIPDSILMWRVQTRGYQTDEGFRIGMVARPWGFEDSPDAEYISSGVCAKTLNAVAIGRHGNFLHWGFAASPKYMTEEAKTVLANAIVYISQFAGETPIARKYNDRIATKEYIKEVAYLSTLTAWKERVKSDKEWEAGMLMEQKKALEKLAKGNILSGIEKDALAFKPQKPMSYEDFLKRYQKRLFEKLGMDEVAYARYYKDNYDYFYGGEGMYNLVVDEDVKSLGIPNNDIRLLDKTISMLEHGEEVDKAKRILKRYTLCRFSTAQEWRDWLTANRDKIFFTEAGGWLYLVNTRDKNIPGNDYQVKEQQEEEKKSELTTDDKNPVAIEAAVENLPNGNKCIAVRVKIYTNYHIYAKVATIDPYIPTELKIELPQGYQKEGELQRPSFKALNDAGTTIYEDEVVFKQEIKGIGTGKVSCIMTYQCCDNHICFPPMEKKIVLDLNK</sequence>
<evidence type="ECO:0000313" key="2">
    <source>
        <dbReference type="EMBL" id="ADY32894.1"/>
    </source>
</evidence>
<dbReference type="Gene3D" id="2.60.40.1250">
    <property type="entry name" value="Thiol:disulfide interchange protein DsbD, N-terminal domain"/>
    <property type="match status" value="1"/>
</dbReference>
<dbReference type="GeneID" id="61275110"/>
<dbReference type="EMBL" id="CP002544">
    <property type="protein sequence ID" value="ADY32894.1"/>
    <property type="molecule type" value="Genomic_DNA"/>
</dbReference>
<dbReference type="PaxDb" id="709991-Odosp_1884"/>
<gene>
    <name evidence="2" type="ordered locus">Odosp_1884</name>
</gene>
<proteinExistence type="predicted"/>
<dbReference type="BioCyc" id="OSPL709991:G1GRN-1911-MONOMER"/>
<dbReference type="STRING" id="709991.Odosp_1884"/>
<accession>F9Z7G9</accession>
<dbReference type="KEGG" id="osp:Odosp_1884"/>
<dbReference type="AlphaFoldDB" id="F9Z7G9"/>
<dbReference type="Pfam" id="PF11412">
    <property type="entry name" value="DsbD_N"/>
    <property type="match status" value="1"/>
</dbReference>
<dbReference type="RefSeq" id="WP_013612092.1">
    <property type="nucleotide sequence ID" value="NC_015160.1"/>
</dbReference>